<dbReference type="CDD" id="cd19358">
    <property type="entry name" value="TenA_E_Spr0628-like"/>
    <property type="match status" value="1"/>
</dbReference>
<name>A0ABD5V1S1_9EURY</name>
<dbReference type="RefSeq" id="WP_340603996.1">
    <property type="nucleotide sequence ID" value="NZ_JBBMXV010000003.1"/>
</dbReference>
<organism evidence="2 3">
    <name type="scientific">Halalkalicoccus tibetensis</name>
    <dbReference type="NCBI Taxonomy" id="175632"/>
    <lineage>
        <taxon>Archaea</taxon>
        <taxon>Methanobacteriati</taxon>
        <taxon>Methanobacteriota</taxon>
        <taxon>Stenosarchaea group</taxon>
        <taxon>Halobacteria</taxon>
        <taxon>Halobacteriales</taxon>
        <taxon>Halococcaceae</taxon>
        <taxon>Halalkalicoccus</taxon>
    </lineage>
</organism>
<dbReference type="PIRSF" id="PIRSF003170">
    <property type="entry name" value="Pet18p"/>
    <property type="match status" value="1"/>
</dbReference>
<dbReference type="InterPro" id="IPR050967">
    <property type="entry name" value="Thiamine_Salvage_TenA"/>
</dbReference>
<dbReference type="InterPro" id="IPR016084">
    <property type="entry name" value="Haem_Oase-like_multi-hlx"/>
</dbReference>
<accession>A0ABD5V1S1</accession>
<dbReference type="Proteomes" id="UP001596312">
    <property type="component" value="Unassembled WGS sequence"/>
</dbReference>
<evidence type="ECO:0000259" key="1">
    <source>
        <dbReference type="Pfam" id="PF03070"/>
    </source>
</evidence>
<proteinExistence type="predicted"/>
<dbReference type="Gene3D" id="1.20.910.10">
    <property type="entry name" value="Heme oxygenase-like"/>
    <property type="match status" value="1"/>
</dbReference>
<reference evidence="2 3" key="1">
    <citation type="journal article" date="2019" name="Int. J. Syst. Evol. Microbiol.">
        <title>The Global Catalogue of Microorganisms (GCM) 10K type strain sequencing project: providing services to taxonomists for standard genome sequencing and annotation.</title>
        <authorList>
            <consortium name="The Broad Institute Genomics Platform"/>
            <consortium name="The Broad Institute Genome Sequencing Center for Infectious Disease"/>
            <person name="Wu L."/>
            <person name="Ma J."/>
        </authorList>
    </citation>
    <scope>NUCLEOTIDE SEQUENCE [LARGE SCALE GENOMIC DNA]</scope>
    <source>
        <strain evidence="2 3">CGMCC 1.3240</strain>
    </source>
</reference>
<comment type="caution">
    <text evidence="2">The sequence shown here is derived from an EMBL/GenBank/DDBJ whole genome shotgun (WGS) entry which is preliminary data.</text>
</comment>
<protein>
    <submittedName>
        <fullName evidence="2">TenA family protein</fullName>
    </submittedName>
</protein>
<feature type="domain" description="Thiaminase-2/PQQC" evidence="1">
    <location>
        <begin position="20"/>
        <end position="224"/>
    </location>
</feature>
<evidence type="ECO:0000313" key="2">
    <source>
        <dbReference type="EMBL" id="MFC6905473.1"/>
    </source>
</evidence>
<dbReference type="Pfam" id="PF03070">
    <property type="entry name" value="TENA_THI-4"/>
    <property type="match status" value="1"/>
</dbReference>
<dbReference type="EMBL" id="JBHSXQ010000003">
    <property type="protein sequence ID" value="MFC6905473.1"/>
    <property type="molecule type" value="Genomic_DNA"/>
</dbReference>
<dbReference type="AlphaFoldDB" id="A0ABD5V1S1"/>
<dbReference type="InterPro" id="IPR004305">
    <property type="entry name" value="Thiaminase-2/PQQC"/>
</dbReference>
<dbReference type="PANTHER" id="PTHR43198">
    <property type="entry name" value="BIFUNCTIONAL TH2 PROTEIN"/>
    <property type="match status" value="1"/>
</dbReference>
<dbReference type="InterPro" id="IPR026285">
    <property type="entry name" value="TenA_E"/>
</dbReference>
<sequence length="227" mass="26612">MSDSEAFDGEGRFSDWLRERSEPAWEEATRHRFVEELGDDTIDDAVFERYLVQDYAFLELGARTTALAVSQAPSMDEMARLSEQLSVLTGSENDYFERAFAELGVPENEWRKPELEGVTRAFTDFMLRAAHEGSYAESLSTTLAAEWVYLEWARHVADREPERWYLDEWIEIHVVDEFEEYVEWLRGELDDHGPELSPRRQRRVAELFERTVDLEVAFFDMAYDIES</sequence>
<evidence type="ECO:0000313" key="3">
    <source>
        <dbReference type="Proteomes" id="UP001596312"/>
    </source>
</evidence>
<dbReference type="SUPFAM" id="SSF48613">
    <property type="entry name" value="Heme oxygenase-like"/>
    <property type="match status" value="1"/>
</dbReference>
<gene>
    <name evidence="2" type="ORF">ACFQGH_09730</name>
</gene>
<keyword evidence="3" id="KW-1185">Reference proteome</keyword>
<dbReference type="PANTHER" id="PTHR43198:SF2">
    <property type="entry name" value="SI:CH1073-67J19.1-RELATED"/>
    <property type="match status" value="1"/>
</dbReference>